<keyword evidence="1" id="KW-0472">Membrane</keyword>
<evidence type="ECO:0000313" key="3">
    <source>
        <dbReference type="EMBL" id="MFC4033216.1"/>
    </source>
</evidence>
<evidence type="ECO:0000259" key="2">
    <source>
        <dbReference type="Pfam" id="PF08044"/>
    </source>
</evidence>
<feature type="domain" description="DUF1707" evidence="2">
    <location>
        <begin position="13"/>
        <end position="65"/>
    </location>
</feature>
<organism evidence="3 4">
    <name type="scientific">Streptomyces polygonati</name>
    <dbReference type="NCBI Taxonomy" id="1617087"/>
    <lineage>
        <taxon>Bacteria</taxon>
        <taxon>Bacillati</taxon>
        <taxon>Actinomycetota</taxon>
        <taxon>Actinomycetes</taxon>
        <taxon>Kitasatosporales</taxon>
        <taxon>Streptomycetaceae</taxon>
        <taxon>Streptomyces</taxon>
    </lineage>
</organism>
<gene>
    <name evidence="3" type="ORF">ACFO3J_17215</name>
</gene>
<sequence>MNNSEEHPTIPALRASDAERDRVAAQLRHHYVAGRLTLPELEERVAVVYGARTRDHIAAVLRDLPDESGASGSPAQVIDSRLLIILLCTCPPAALVYWLIARRPASRRGPRP</sequence>
<keyword evidence="4" id="KW-1185">Reference proteome</keyword>
<reference evidence="4" key="1">
    <citation type="journal article" date="2019" name="Int. J. Syst. Evol. Microbiol.">
        <title>The Global Catalogue of Microorganisms (GCM) 10K type strain sequencing project: providing services to taxonomists for standard genome sequencing and annotation.</title>
        <authorList>
            <consortium name="The Broad Institute Genomics Platform"/>
            <consortium name="The Broad Institute Genome Sequencing Center for Infectious Disease"/>
            <person name="Wu L."/>
            <person name="Ma J."/>
        </authorList>
    </citation>
    <scope>NUCLEOTIDE SEQUENCE [LARGE SCALE GENOMIC DNA]</scope>
    <source>
        <strain evidence="4">CGMCC 4.7237</strain>
    </source>
</reference>
<protein>
    <submittedName>
        <fullName evidence="3">DUF1707 domain-containing protein</fullName>
    </submittedName>
</protein>
<dbReference type="Pfam" id="PF08044">
    <property type="entry name" value="DUF1707"/>
    <property type="match status" value="1"/>
</dbReference>
<dbReference type="EMBL" id="JBHSBB010000011">
    <property type="protein sequence ID" value="MFC4033216.1"/>
    <property type="molecule type" value="Genomic_DNA"/>
</dbReference>
<accession>A0ABV8HNM3</accession>
<proteinExistence type="predicted"/>
<comment type="caution">
    <text evidence="3">The sequence shown here is derived from an EMBL/GenBank/DDBJ whole genome shotgun (WGS) entry which is preliminary data.</text>
</comment>
<dbReference type="InterPro" id="IPR012551">
    <property type="entry name" value="DUF1707_SHOCT-like"/>
</dbReference>
<dbReference type="RefSeq" id="WP_386430311.1">
    <property type="nucleotide sequence ID" value="NZ_JBHSBB010000011.1"/>
</dbReference>
<keyword evidence="1" id="KW-0812">Transmembrane</keyword>
<dbReference type="Proteomes" id="UP001595765">
    <property type="component" value="Unassembled WGS sequence"/>
</dbReference>
<evidence type="ECO:0000313" key="4">
    <source>
        <dbReference type="Proteomes" id="UP001595765"/>
    </source>
</evidence>
<evidence type="ECO:0000256" key="1">
    <source>
        <dbReference type="SAM" id="Phobius"/>
    </source>
</evidence>
<name>A0ABV8HNM3_9ACTN</name>
<feature type="transmembrane region" description="Helical" evidence="1">
    <location>
        <begin position="82"/>
        <end position="101"/>
    </location>
</feature>
<keyword evidence="1" id="KW-1133">Transmembrane helix</keyword>